<evidence type="ECO:0000256" key="2">
    <source>
        <dbReference type="ARBA" id="ARBA00023239"/>
    </source>
</evidence>
<dbReference type="PANTHER" id="PTHR12128">
    <property type="entry name" value="DIHYDRODIPICOLINATE SYNTHASE"/>
    <property type="match status" value="1"/>
</dbReference>
<protein>
    <submittedName>
        <fullName evidence="4">Dihydrodipicolinate synthase family protein</fullName>
    </submittedName>
</protein>
<accession>A0A7V4XU42</accession>
<comment type="similarity">
    <text evidence="1">Belongs to the DapA family.</text>
</comment>
<dbReference type="PANTHER" id="PTHR12128:SF66">
    <property type="entry name" value="4-HYDROXY-2-OXOGLUTARATE ALDOLASE, MITOCHONDRIAL"/>
    <property type="match status" value="1"/>
</dbReference>
<evidence type="ECO:0000256" key="3">
    <source>
        <dbReference type="ARBA" id="ARBA00023270"/>
    </source>
</evidence>
<dbReference type="GO" id="GO:0044281">
    <property type="term" value="P:small molecule metabolic process"/>
    <property type="evidence" value="ECO:0007669"/>
    <property type="project" value="UniProtKB-ARBA"/>
</dbReference>
<dbReference type="PRINTS" id="PR00146">
    <property type="entry name" value="DHPICSNTHASE"/>
</dbReference>
<dbReference type="SUPFAM" id="SSF51569">
    <property type="entry name" value="Aldolase"/>
    <property type="match status" value="2"/>
</dbReference>
<gene>
    <name evidence="4" type="ORF">ENW50_10710</name>
</gene>
<dbReference type="AlphaFoldDB" id="A0A7V4XU42"/>
<keyword evidence="3" id="KW-0704">Schiff base</keyword>
<dbReference type="SMART" id="SM01130">
    <property type="entry name" value="DHDPS"/>
    <property type="match status" value="1"/>
</dbReference>
<sequence length="353" mass="37800">MLLEGIFPAITTPFYPDGRLYFRKLEHNVDRYSRTPVAGMAVLGSTGEAVMLGDEETRDVLRTARSAGAASKVLLAGIGRESLSETLRLAEFAADQRYDAVLVRTPHFYGPQMQQAAMLTYYRTLADNSPLPVVLYSIPKFTHYDLPVAVVAELAQHPNIIGIKDSSGSVERIAALVAATRNAPRRNVEVTPVFTAVTARMLEESMLAQAALVPLTTIGGETLSAAIPAPAQPSLKTRTKDVGFQVLSGSAETILPSLEAGASGAVLALAACLPQTCQEVYWAWKDNDLVLAAEKQQRILAASSLVAGKYGIAGIKHACDLNGYYGGRPRLPLLPLDAAAQEEIAQALVTLRN</sequence>
<dbReference type="Pfam" id="PF00701">
    <property type="entry name" value="DHDPS"/>
    <property type="match status" value="2"/>
</dbReference>
<reference evidence="4" key="1">
    <citation type="journal article" date="2020" name="mSystems">
        <title>Genome- and Community-Level Interaction Insights into Carbon Utilization and Element Cycling Functions of Hydrothermarchaeota in Hydrothermal Sediment.</title>
        <authorList>
            <person name="Zhou Z."/>
            <person name="Liu Y."/>
            <person name="Xu W."/>
            <person name="Pan J."/>
            <person name="Luo Z.H."/>
            <person name="Li M."/>
        </authorList>
    </citation>
    <scope>NUCLEOTIDE SEQUENCE [LARGE SCALE GENOMIC DNA]</scope>
    <source>
        <strain evidence="4">SpSt-855</strain>
    </source>
</reference>
<dbReference type="InterPro" id="IPR020625">
    <property type="entry name" value="Schiff_base-form_aldolases_AS"/>
</dbReference>
<evidence type="ECO:0000256" key="1">
    <source>
        <dbReference type="ARBA" id="ARBA00007592"/>
    </source>
</evidence>
<dbReference type="EMBL" id="DTKL01000067">
    <property type="protein sequence ID" value="HGY95135.1"/>
    <property type="molecule type" value="Genomic_DNA"/>
</dbReference>
<organism evidence="4">
    <name type="scientific">Acidobacterium capsulatum</name>
    <dbReference type="NCBI Taxonomy" id="33075"/>
    <lineage>
        <taxon>Bacteria</taxon>
        <taxon>Pseudomonadati</taxon>
        <taxon>Acidobacteriota</taxon>
        <taxon>Terriglobia</taxon>
        <taxon>Terriglobales</taxon>
        <taxon>Acidobacteriaceae</taxon>
        <taxon>Acidobacterium</taxon>
    </lineage>
</organism>
<dbReference type="CDD" id="cd00408">
    <property type="entry name" value="DHDPS-like"/>
    <property type="match status" value="1"/>
</dbReference>
<keyword evidence="2" id="KW-0456">Lyase</keyword>
<proteinExistence type="inferred from homology"/>
<dbReference type="GO" id="GO:0008840">
    <property type="term" value="F:4-hydroxy-tetrahydrodipicolinate synthase activity"/>
    <property type="evidence" value="ECO:0007669"/>
    <property type="project" value="TreeGrafter"/>
</dbReference>
<dbReference type="InterPro" id="IPR013785">
    <property type="entry name" value="Aldolase_TIM"/>
</dbReference>
<dbReference type="PROSITE" id="PS00666">
    <property type="entry name" value="DHDPS_2"/>
    <property type="match status" value="1"/>
</dbReference>
<dbReference type="InterPro" id="IPR002220">
    <property type="entry name" value="DapA-like"/>
</dbReference>
<evidence type="ECO:0000313" key="4">
    <source>
        <dbReference type="EMBL" id="HGY95135.1"/>
    </source>
</evidence>
<comment type="caution">
    <text evidence="4">The sequence shown here is derived from an EMBL/GenBank/DDBJ whole genome shotgun (WGS) entry which is preliminary data.</text>
</comment>
<dbReference type="Gene3D" id="3.20.20.70">
    <property type="entry name" value="Aldolase class I"/>
    <property type="match status" value="1"/>
</dbReference>
<name>A0A7V4XU42_9BACT</name>